<accession>A0A7G9T8L4</accession>
<reference evidence="2 3" key="1">
    <citation type="submission" date="2020-08" db="EMBL/GenBank/DDBJ databases">
        <title>Streptomycin Non-resistant strain, P. mexicana.</title>
        <authorList>
            <person name="Ganesh-Kumar S."/>
            <person name="Zhe T."/>
            <person name="Yu Z."/>
            <person name="Min Y."/>
        </authorList>
    </citation>
    <scope>NUCLEOTIDE SEQUENCE [LARGE SCALE GENOMIC DNA]</scope>
    <source>
        <strain evidence="2 3">GTZY2</strain>
    </source>
</reference>
<evidence type="ECO:0000313" key="3">
    <source>
        <dbReference type="Proteomes" id="UP000515838"/>
    </source>
</evidence>
<dbReference type="InterPro" id="IPR036278">
    <property type="entry name" value="Sialidase_sf"/>
</dbReference>
<dbReference type="GeneID" id="81471453"/>
<evidence type="ECO:0000256" key="1">
    <source>
        <dbReference type="SAM" id="SignalP"/>
    </source>
</evidence>
<dbReference type="PROSITE" id="PS51257">
    <property type="entry name" value="PROKAR_LIPOPROTEIN"/>
    <property type="match status" value="1"/>
</dbReference>
<sequence length="427" mass="46544">MSLSRWSRAVLPMLIVAASACSPADAPAPAVGAAQPKVEDLRLPSPTPAAQPDLVTAPDGALLLSWVEPMDKGGHRLQWSRRPEQSGDWQVPRTIAEGAKWFVNWADTPHVHALPDGSLWAHWLRSTGPSRMDYGIDLVRSGDGGATWSAPQLVHPTGTPGDHGFVTFWPQARDRLGIAWLDSRQKAVEGAHAHHDDGHHGGGAPMMLRAAIYGEEAKQDAEWPLDTSTCDCCTTSSAVTDRGVVVVYRGRSTDEIRDTRIVRFDGQRWTVPRDVHADGWRIAGCPVNGPMVVADGATVWVAWYTEAEGMPELRAARSTDAGDTFGAPVTLAKGPHVLGRLGLARGDSHLLVSWLEQAPDERQTLVLGRYDDAWRQAHHVRVATLSARGRASGIPRLQWHDDAAWLVWTDVAVDVPGLHGARVRWPR</sequence>
<dbReference type="AlphaFoldDB" id="A0A7G9T8L4"/>
<dbReference type="Proteomes" id="UP000515838">
    <property type="component" value="Chromosome"/>
</dbReference>
<dbReference type="RefSeq" id="WP_187572237.1">
    <property type="nucleotide sequence ID" value="NZ_CP060731.1"/>
</dbReference>
<feature type="chain" id="PRO_5028859725" evidence="1">
    <location>
        <begin position="27"/>
        <end position="427"/>
    </location>
</feature>
<name>A0A7G9T8L4_PSEMX</name>
<keyword evidence="1" id="KW-0732">Signal</keyword>
<protein>
    <submittedName>
        <fullName evidence="2">Exo-alpha-sialidase</fullName>
    </submittedName>
</protein>
<dbReference type="CDD" id="cd15482">
    <property type="entry name" value="Sialidase_non-viral"/>
    <property type="match status" value="1"/>
</dbReference>
<gene>
    <name evidence="2" type="ORF">IAE60_10760</name>
</gene>
<dbReference type="SUPFAM" id="SSF50939">
    <property type="entry name" value="Sialidases"/>
    <property type="match status" value="1"/>
</dbReference>
<feature type="signal peptide" evidence="1">
    <location>
        <begin position="1"/>
        <end position="26"/>
    </location>
</feature>
<evidence type="ECO:0000313" key="2">
    <source>
        <dbReference type="EMBL" id="QNN76439.1"/>
    </source>
</evidence>
<organism evidence="2 3">
    <name type="scientific">Pseudoxanthomonas mexicana</name>
    <dbReference type="NCBI Taxonomy" id="128785"/>
    <lineage>
        <taxon>Bacteria</taxon>
        <taxon>Pseudomonadati</taxon>
        <taxon>Pseudomonadota</taxon>
        <taxon>Gammaproteobacteria</taxon>
        <taxon>Lysobacterales</taxon>
        <taxon>Lysobacteraceae</taxon>
        <taxon>Pseudoxanthomonas</taxon>
    </lineage>
</organism>
<dbReference type="Gene3D" id="2.120.10.10">
    <property type="match status" value="1"/>
</dbReference>
<dbReference type="EMBL" id="CP060731">
    <property type="protein sequence ID" value="QNN76439.1"/>
    <property type="molecule type" value="Genomic_DNA"/>
</dbReference>
<proteinExistence type="predicted"/>